<dbReference type="EMBL" id="CAKOGL010000014">
    <property type="protein sequence ID" value="CAH2094489.1"/>
    <property type="molecule type" value="Genomic_DNA"/>
</dbReference>
<keyword evidence="2" id="KW-1185">Reference proteome</keyword>
<organism evidence="1 2">
    <name type="scientific">Euphydryas editha</name>
    <name type="common">Edith's checkerspot</name>
    <dbReference type="NCBI Taxonomy" id="104508"/>
    <lineage>
        <taxon>Eukaryota</taxon>
        <taxon>Metazoa</taxon>
        <taxon>Ecdysozoa</taxon>
        <taxon>Arthropoda</taxon>
        <taxon>Hexapoda</taxon>
        <taxon>Insecta</taxon>
        <taxon>Pterygota</taxon>
        <taxon>Neoptera</taxon>
        <taxon>Endopterygota</taxon>
        <taxon>Lepidoptera</taxon>
        <taxon>Glossata</taxon>
        <taxon>Ditrysia</taxon>
        <taxon>Papilionoidea</taxon>
        <taxon>Nymphalidae</taxon>
        <taxon>Nymphalinae</taxon>
        <taxon>Euphydryas</taxon>
    </lineage>
</organism>
<sequence length="113" mass="13049">MIKFLLVNKSQNYRYGSKININERHESKELMGEKQVACNWYYTCVINDQHPIAGAAAYARHQQEDGRGAEGYLRLLGEGTAAPRRTKRWVDLRRIPVIITDETLKTIVKEIET</sequence>
<reference evidence="1" key="1">
    <citation type="submission" date="2022-03" db="EMBL/GenBank/DDBJ databases">
        <authorList>
            <person name="Tunstrom K."/>
        </authorList>
    </citation>
    <scope>NUCLEOTIDE SEQUENCE</scope>
</reference>
<name>A0AAU9U3R6_EUPED</name>
<evidence type="ECO:0000313" key="1">
    <source>
        <dbReference type="EMBL" id="CAH2094489.1"/>
    </source>
</evidence>
<protein>
    <submittedName>
        <fullName evidence="1">Uncharacterized protein</fullName>
    </submittedName>
</protein>
<comment type="caution">
    <text evidence="1">The sequence shown here is derived from an EMBL/GenBank/DDBJ whole genome shotgun (WGS) entry which is preliminary data.</text>
</comment>
<dbReference type="AlphaFoldDB" id="A0AAU9U3R6"/>
<dbReference type="Proteomes" id="UP001153954">
    <property type="component" value="Unassembled WGS sequence"/>
</dbReference>
<gene>
    <name evidence="1" type="ORF">EEDITHA_LOCUS10047</name>
</gene>
<accession>A0AAU9U3R6</accession>
<evidence type="ECO:0000313" key="2">
    <source>
        <dbReference type="Proteomes" id="UP001153954"/>
    </source>
</evidence>
<proteinExistence type="predicted"/>